<evidence type="ECO:0000313" key="2">
    <source>
        <dbReference type="EMBL" id="GFO37175.1"/>
    </source>
</evidence>
<evidence type="ECO:0000313" key="3">
    <source>
        <dbReference type="Proteomes" id="UP000735302"/>
    </source>
</evidence>
<accession>A0AAV4CZE4</accession>
<dbReference type="Proteomes" id="UP000735302">
    <property type="component" value="Unassembled WGS sequence"/>
</dbReference>
<keyword evidence="3" id="KW-1185">Reference proteome</keyword>
<dbReference type="EMBL" id="BLXT01007177">
    <property type="protein sequence ID" value="GFO37175.1"/>
    <property type="molecule type" value="Genomic_DNA"/>
</dbReference>
<dbReference type="AlphaFoldDB" id="A0AAV4CZE4"/>
<gene>
    <name evidence="2" type="ORF">PoB_006368000</name>
</gene>
<protein>
    <submittedName>
        <fullName evidence="2">Uncharacterized protein</fullName>
    </submittedName>
</protein>
<sequence length="170" mass="18096">MRAACLRATAPALKFGQRTPVGNECVPFASPGHPMIKLGHASVCHVIEEPPAEFGLRAWDSPQCRQGTQASIPRQGMDLVEKNVLLPHTYLHHECWGDVGGTVACESSLRSAGTLLSRFQVPPSAPWPDGGPKSLRSPCCGLAIIIQKPKPMSAGAPTPDILSERQSLAS</sequence>
<comment type="caution">
    <text evidence="2">The sequence shown here is derived from an EMBL/GenBank/DDBJ whole genome shotgun (WGS) entry which is preliminary data.</text>
</comment>
<reference evidence="2 3" key="1">
    <citation type="journal article" date="2021" name="Elife">
        <title>Chloroplast acquisition without the gene transfer in kleptoplastic sea slugs, Plakobranchus ocellatus.</title>
        <authorList>
            <person name="Maeda T."/>
            <person name="Takahashi S."/>
            <person name="Yoshida T."/>
            <person name="Shimamura S."/>
            <person name="Takaki Y."/>
            <person name="Nagai Y."/>
            <person name="Toyoda A."/>
            <person name="Suzuki Y."/>
            <person name="Arimoto A."/>
            <person name="Ishii H."/>
            <person name="Satoh N."/>
            <person name="Nishiyama T."/>
            <person name="Hasebe M."/>
            <person name="Maruyama T."/>
            <person name="Minagawa J."/>
            <person name="Obokata J."/>
            <person name="Shigenobu S."/>
        </authorList>
    </citation>
    <scope>NUCLEOTIDE SEQUENCE [LARGE SCALE GENOMIC DNA]</scope>
</reference>
<evidence type="ECO:0000256" key="1">
    <source>
        <dbReference type="SAM" id="MobiDB-lite"/>
    </source>
</evidence>
<organism evidence="2 3">
    <name type="scientific">Plakobranchus ocellatus</name>
    <dbReference type="NCBI Taxonomy" id="259542"/>
    <lineage>
        <taxon>Eukaryota</taxon>
        <taxon>Metazoa</taxon>
        <taxon>Spiralia</taxon>
        <taxon>Lophotrochozoa</taxon>
        <taxon>Mollusca</taxon>
        <taxon>Gastropoda</taxon>
        <taxon>Heterobranchia</taxon>
        <taxon>Euthyneura</taxon>
        <taxon>Panpulmonata</taxon>
        <taxon>Sacoglossa</taxon>
        <taxon>Placobranchoidea</taxon>
        <taxon>Plakobranchidae</taxon>
        <taxon>Plakobranchus</taxon>
    </lineage>
</organism>
<feature type="region of interest" description="Disordered" evidence="1">
    <location>
        <begin position="150"/>
        <end position="170"/>
    </location>
</feature>
<proteinExistence type="predicted"/>
<name>A0AAV4CZE4_9GAST</name>